<feature type="chain" id="PRO_5025468945" description="Domain of unknown function WSN domain-containing protein" evidence="1">
    <location>
        <begin position="19"/>
        <end position="159"/>
    </location>
</feature>
<name>A0A6A5HT69_CAERE</name>
<dbReference type="RefSeq" id="XP_053592225.1">
    <property type="nucleotide sequence ID" value="XM_053723580.1"/>
</dbReference>
<dbReference type="InterPro" id="IPR003125">
    <property type="entry name" value="WSN"/>
</dbReference>
<protein>
    <recommendedName>
        <fullName evidence="2">Domain of unknown function WSN domain-containing protein</fullName>
    </recommendedName>
</protein>
<dbReference type="CTD" id="9809948"/>
<evidence type="ECO:0000313" key="4">
    <source>
        <dbReference type="Proteomes" id="UP000483820"/>
    </source>
</evidence>
<keyword evidence="1" id="KW-0732">Signal</keyword>
<reference evidence="3 4" key="1">
    <citation type="submission" date="2019-12" db="EMBL/GenBank/DDBJ databases">
        <title>Chromosome-level assembly of the Caenorhabditis remanei genome.</title>
        <authorList>
            <person name="Teterina A.A."/>
            <person name="Willis J.H."/>
            <person name="Phillips P.C."/>
        </authorList>
    </citation>
    <scope>NUCLEOTIDE SEQUENCE [LARGE SCALE GENOMIC DNA]</scope>
    <source>
        <strain evidence="3 4">PX506</strain>
        <tissue evidence="3">Whole organism</tissue>
    </source>
</reference>
<comment type="caution">
    <text evidence="3">The sequence shown here is derived from an EMBL/GenBank/DDBJ whole genome shotgun (WGS) entry which is preliminary data.</text>
</comment>
<dbReference type="KEGG" id="crq:GCK72_002753"/>
<dbReference type="GeneID" id="9809948"/>
<dbReference type="PANTHER" id="PTHR32525">
    <property type="entry name" value="PROTEIN-TYROSINE-PHOSPHATASE"/>
    <property type="match status" value="1"/>
</dbReference>
<feature type="domain" description="Domain of unknown function WSN" evidence="2">
    <location>
        <begin position="33"/>
        <end position="101"/>
    </location>
</feature>
<dbReference type="Proteomes" id="UP000483820">
    <property type="component" value="Chromosome I"/>
</dbReference>
<sequence length="159" mass="17465">MIRLISFVVWIGAILVNGHPTGNLTRFSRATDEEFTTSLKQMQMLARITNGMYLQQGMIKGTVPPADLISELLNLEAVKLSEIQNLDVGTMEGVAKKIDELPGKLKTNDGVVNIENRLTLLRSIIDLSNGVASLAAPDATFQAEVDTLKDVKGIEWDHF</sequence>
<evidence type="ECO:0000313" key="3">
    <source>
        <dbReference type="EMBL" id="KAF1770929.1"/>
    </source>
</evidence>
<dbReference type="Pfam" id="PF02206">
    <property type="entry name" value="WSN"/>
    <property type="match status" value="1"/>
</dbReference>
<dbReference type="AlphaFoldDB" id="A0A6A5HT69"/>
<accession>A0A6A5HT69</accession>
<proteinExistence type="predicted"/>
<dbReference type="EMBL" id="WUAV01000001">
    <property type="protein sequence ID" value="KAF1770929.1"/>
    <property type="molecule type" value="Genomic_DNA"/>
</dbReference>
<evidence type="ECO:0000259" key="2">
    <source>
        <dbReference type="SMART" id="SM00453"/>
    </source>
</evidence>
<feature type="signal peptide" evidence="1">
    <location>
        <begin position="1"/>
        <end position="18"/>
    </location>
</feature>
<dbReference type="SMART" id="SM00453">
    <property type="entry name" value="WSN"/>
    <property type="match status" value="1"/>
</dbReference>
<dbReference type="PANTHER" id="PTHR32525:SF0">
    <property type="entry name" value="DOMAIN OF UNKNOWN FUNCTION WSN DOMAIN-CONTAINING PROTEIN-RELATED"/>
    <property type="match status" value="1"/>
</dbReference>
<evidence type="ECO:0000256" key="1">
    <source>
        <dbReference type="SAM" id="SignalP"/>
    </source>
</evidence>
<gene>
    <name evidence="3" type="ORF">GCK72_002753</name>
</gene>
<organism evidence="3 4">
    <name type="scientific">Caenorhabditis remanei</name>
    <name type="common">Caenorhabditis vulgaris</name>
    <dbReference type="NCBI Taxonomy" id="31234"/>
    <lineage>
        <taxon>Eukaryota</taxon>
        <taxon>Metazoa</taxon>
        <taxon>Ecdysozoa</taxon>
        <taxon>Nematoda</taxon>
        <taxon>Chromadorea</taxon>
        <taxon>Rhabditida</taxon>
        <taxon>Rhabditina</taxon>
        <taxon>Rhabditomorpha</taxon>
        <taxon>Rhabditoidea</taxon>
        <taxon>Rhabditidae</taxon>
        <taxon>Peloderinae</taxon>
        <taxon>Caenorhabditis</taxon>
    </lineage>
</organism>